<dbReference type="AlphaFoldDB" id="A0A6L2MU69"/>
<feature type="region of interest" description="Disordered" evidence="1">
    <location>
        <begin position="26"/>
        <end position="171"/>
    </location>
</feature>
<accession>A0A6L2MU69</accession>
<feature type="compositionally biased region" description="Acidic residues" evidence="1">
    <location>
        <begin position="100"/>
        <end position="143"/>
    </location>
</feature>
<organism evidence="2">
    <name type="scientific">Tanacetum cinerariifolium</name>
    <name type="common">Dalmatian daisy</name>
    <name type="synonym">Chrysanthemum cinerariifolium</name>
    <dbReference type="NCBI Taxonomy" id="118510"/>
    <lineage>
        <taxon>Eukaryota</taxon>
        <taxon>Viridiplantae</taxon>
        <taxon>Streptophyta</taxon>
        <taxon>Embryophyta</taxon>
        <taxon>Tracheophyta</taxon>
        <taxon>Spermatophyta</taxon>
        <taxon>Magnoliopsida</taxon>
        <taxon>eudicotyledons</taxon>
        <taxon>Gunneridae</taxon>
        <taxon>Pentapetalae</taxon>
        <taxon>asterids</taxon>
        <taxon>campanulids</taxon>
        <taxon>Asterales</taxon>
        <taxon>Asteraceae</taxon>
        <taxon>Asteroideae</taxon>
        <taxon>Anthemideae</taxon>
        <taxon>Anthemidinae</taxon>
        <taxon>Tanacetum</taxon>
    </lineage>
</organism>
<evidence type="ECO:0000256" key="1">
    <source>
        <dbReference type="SAM" id="MobiDB-lite"/>
    </source>
</evidence>
<sequence>MSSSRITYTSVYSNFESWRFQWVSNDEPQSPEVAPQLPKQASPSLDYVPGPEHPPSPDYEHGPEYPEYVAPADEEIPVEDQPIPADASHVALSSGYVADSDPEEDLEEDLTDYPADGGDEREEEEEESSKTNDDDETEEASKEEDEHLASADSTAATQPPPPRSPQTKVLFSQTRLRRAWKTIKLQPAISAFTEALIAEFASTPTPSLPPPSPLSPWESSYAAARQPGHELTSSVDYGFINTMDASICSSESRAMTAVGEAWAHSESRNQAMEALIRALQRDKMPPKKTTTTTHMTDAAIKALIAQGVATMLAKYKFNRGSGNGDDSHDSRSGRRMERASHAIEFATELMDEKIRTFADHQAENKRNLDDNSRNNQNQQQPFKRQNVTRAYTIRRGGEESVRMI</sequence>
<feature type="compositionally biased region" description="Basic and acidic residues" evidence="1">
    <location>
        <begin position="325"/>
        <end position="337"/>
    </location>
</feature>
<name>A0A6L2MU69_TANCI</name>
<dbReference type="EMBL" id="BKCJ010007356">
    <property type="protein sequence ID" value="GEU76847.1"/>
    <property type="molecule type" value="Genomic_DNA"/>
</dbReference>
<feature type="region of interest" description="Disordered" evidence="1">
    <location>
        <begin position="317"/>
        <end position="337"/>
    </location>
</feature>
<evidence type="ECO:0000313" key="2">
    <source>
        <dbReference type="EMBL" id="GEU76847.1"/>
    </source>
</evidence>
<protein>
    <submittedName>
        <fullName evidence="2">Uncharacterized protein</fullName>
    </submittedName>
</protein>
<gene>
    <name evidence="2" type="ORF">Tci_048825</name>
</gene>
<feature type="region of interest" description="Disordered" evidence="1">
    <location>
        <begin position="364"/>
        <end position="388"/>
    </location>
</feature>
<proteinExistence type="predicted"/>
<comment type="caution">
    <text evidence="2">The sequence shown here is derived from an EMBL/GenBank/DDBJ whole genome shotgun (WGS) entry which is preliminary data.</text>
</comment>
<reference evidence="2" key="1">
    <citation type="journal article" date="2019" name="Sci. Rep.">
        <title>Draft genome of Tanacetum cinerariifolium, the natural source of mosquito coil.</title>
        <authorList>
            <person name="Yamashiro T."/>
            <person name="Shiraishi A."/>
            <person name="Satake H."/>
            <person name="Nakayama K."/>
        </authorList>
    </citation>
    <scope>NUCLEOTIDE SEQUENCE</scope>
</reference>